<keyword evidence="2" id="KW-1185">Reference proteome</keyword>
<evidence type="ECO:0000313" key="2">
    <source>
        <dbReference type="Proteomes" id="UP000805193"/>
    </source>
</evidence>
<accession>A0AC60NTN5</accession>
<comment type="caution">
    <text evidence="1">The sequence shown here is derived from an EMBL/GenBank/DDBJ whole genome shotgun (WGS) entry which is preliminary data.</text>
</comment>
<dbReference type="EMBL" id="JABSTQ010011516">
    <property type="protein sequence ID" value="KAG0410501.1"/>
    <property type="molecule type" value="Genomic_DNA"/>
</dbReference>
<organism evidence="1 2">
    <name type="scientific">Ixodes persulcatus</name>
    <name type="common">Taiga tick</name>
    <dbReference type="NCBI Taxonomy" id="34615"/>
    <lineage>
        <taxon>Eukaryota</taxon>
        <taxon>Metazoa</taxon>
        <taxon>Ecdysozoa</taxon>
        <taxon>Arthropoda</taxon>
        <taxon>Chelicerata</taxon>
        <taxon>Arachnida</taxon>
        <taxon>Acari</taxon>
        <taxon>Parasitiformes</taxon>
        <taxon>Ixodida</taxon>
        <taxon>Ixodoidea</taxon>
        <taxon>Ixodidae</taxon>
        <taxon>Ixodinae</taxon>
        <taxon>Ixodes</taxon>
    </lineage>
</organism>
<proteinExistence type="predicted"/>
<name>A0AC60NTN5_IXOPE</name>
<sequence>MGRGSRNACAWCDAPRCPSVAGGTGALPTPSPPPPPPPIVAVPGGPPGPIWPRAEPPGTMAPAGAALLCLRRRPDSAVGRAGHFPGRRPTGVGTTAVRLCGAWSKLPMQGACNLGETNTSR</sequence>
<gene>
    <name evidence="1" type="ORF">HPB47_012359</name>
</gene>
<reference evidence="1 2" key="1">
    <citation type="journal article" date="2020" name="Cell">
        <title>Large-Scale Comparative Analyses of Tick Genomes Elucidate Their Genetic Diversity and Vector Capacities.</title>
        <authorList>
            <consortium name="Tick Genome and Microbiome Consortium (TIGMIC)"/>
            <person name="Jia N."/>
            <person name="Wang J."/>
            <person name="Shi W."/>
            <person name="Du L."/>
            <person name="Sun Y."/>
            <person name="Zhan W."/>
            <person name="Jiang J.F."/>
            <person name="Wang Q."/>
            <person name="Zhang B."/>
            <person name="Ji P."/>
            <person name="Bell-Sakyi L."/>
            <person name="Cui X.M."/>
            <person name="Yuan T.T."/>
            <person name="Jiang B.G."/>
            <person name="Yang W.F."/>
            <person name="Lam T.T."/>
            <person name="Chang Q.C."/>
            <person name="Ding S.J."/>
            <person name="Wang X.J."/>
            <person name="Zhu J.G."/>
            <person name="Ruan X.D."/>
            <person name="Zhao L."/>
            <person name="Wei J.T."/>
            <person name="Ye R.Z."/>
            <person name="Que T.C."/>
            <person name="Du C.H."/>
            <person name="Zhou Y.H."/>
            <person name="Cheng J.X."/>
            <person name="Dai P.F."/>
            <person name="Guo W.B."/>
            <person name="Han X.H."/>
            <person name="Huang E.J."/>
            <person name="Li L.F."/>
            <person name="Wei W."/>
            <person name="Gao Y.C."/>
            <person name="Liu J.Z."/>
            <person name="Shao H.Z."/>
            <person name="Wang X."/>
            <person name="Wang C.C."/>
            <person name="Yang T.C."/>
            <person name="Huo Q.B."/>
            <person name="Li W."/>
            <person name="Chen H.Y."/>
            <person name="Chen S.E."/>
            <person name="Zhou L.G."/>
            <person name="Ni X.B."/>
            <person name="Tian J.H."/>
            <person name="Sheng Y."/>
            <person name="Liu T."/>
            <person name="Pan Y.S."/>
            <person name="Xia L.Y."/>
            <person name="Li J."/>
            <person name="Zhao F."/>
            <person name="Cao W.C."/>
        </authorList>
    </citation>
    <scope>NUCLEOTIDE SEQUENCE [LARGE SCALE GENOMIC DNA]</scope>
    <source>
        <strain evidence="1">Iper-2018</strain>
    </source>
</reference>
<evidence type="ECO:0000313" key="1">
    <source>
        <dbReference type="EMBL" id="KAG0410501.1"/>
    </source>
</evidence>
<protein>
    <submittedName>
        <fullName evidence="1">Uncharacterized protein</fullName>
    </submittedName>
</protein>
<dbReference type="Proteomes" id="UP000805193">
    <property type="component" value="Unassembled WGS sequence"/>
</dbReference>